<evidence type="ECO:0000256" key="5">
    <source>
        <dbReference type="ARBA" id="ARBA00022660"/>
    </source>
</evidence>
<dbReference type="InterPro" id="IPR038532">
    <property type="entry name" value="NDUFS4-like_sf"/>
</dbReference>
<dbReference type="Proteomes" id="UP000095283">
    <property type="component" value="Unplaced"/>
</dbReference>
<keyword evidence="5" id="KW-0679">Respiratory chain</keyword>
<dbReference type="GO" id="GO:0005743">
    <property type="term" value="C:mitochondrial inner membrane"/>
    <property type="evidence" value="ECO:0007669"/>
    <property type="project" value="UniProtKB-SubCell"/>
</dbReference>
<reference evidence="13" key="1">
    <citation type="submission" date="2016-11" db="UniProtKB">
        <authorList>
            <consortium name="WormBaseParasite"/>
        </authorList>
    </citation>
    <scope>IDENTIFICATION</scope>
</reference>
<keyword evidence="4" id="KW-0813">Transport</keyword>
<evidence type="ECO:0000256" key="4">
    <source>
        <dbReference type="ARBA" id="ARBA00022448"/>
    </source>
</evidence>
<dbReference type="GO" id="GO:0022900">
    <property type="term" value="P:electron transport chain"/>
    <property type="evidence" value="ECO:0007669"/>
    <property type="project" value="InterPro"/>
</dbReference>
<dbReference type="Gene3D" id="3.30.160.190">
    <property type="entry name" value="atu1810 like domain"/>
    <property type="match status" value="1"/>
</dbReference>
<keyword evidence="8" id="KW-0249">Electron transport</keyword>
<feature type="transmembrane region" description="Helical" evidence="11">
    <location>
        <begin position="91"/>
        <end position="109"/>
    </location>
</feature>
<keyword evidence="9" id="KW-0496">Mitochondrion</keyword>
<evidence type="ECO:0000313" key="12">
    <source>
        <dbReference type="Proteomes" id="UP000095283"/>
    </source>
</evidence>
<evidence type="ECO:0000313" key="13">
    <source>
        <dbReference type="WBParaSite" id="Hba_17001"/>
    </source>
</evidence>
<evidence type="ECO:0000256" key="6">
    <source>
        <dbReference type="ARBA" id="ARBA00022792"/>
    </source>
</evidence>
<sequence>MLRSSSSLVMRQLKSLRYIATGKDLPVTRVQGAIKKELTDILEPAAPKAPVAVAYDETMDIGGVPLEHQEERTARIFRSAREAPQTSWNNTKVICIFHFAVLYLIILIGDPLSNVSMNLKFATKEDAIAFCEKNRWAFEVEV</sequence>
<keyword evidence="12" id="KW-1185">Reference proteome</keyword>
<dbReference type="PANTHER" id="PTHR12219">
    <property type="entry name" value="NADH-UBIQUINONE OXIDOREDUCTASE"/>
    <property type="match status" value="1"/>
</dbReference>
<comment type="similarity">
    <text evidence="2">Belongs to the complex I NDUFS4 subunit family.</text>
</comment>
<keyword evidence="7" id="KW-0809">Transit peptide</keyword>
<evidence type="ECO:0000256" key="1">
    <source>
        <dbReference type="ARBA" id="ARBA00004273"/>
    </source>
</evidence>
<dbReference type="WBParaSite" id="Hba_17001">
    <property type="protein sequence ID" value="Hba_17001"/>
    <property type="gene ID" value="Hba_17001"/>
</dbReference>
<dbReference type="AlphaFoldDB" id="A0A1I7XH39"/>
<keyword evidence="11" id="KW-0812">Transmembrane</keyword>
<evidence type="ECO:0000256" key="9">
    <source>
        <dbReference type="ARBA" id="ARBA00023128"/>
    </source>
</evidence>
<keyword evidence="10 11" id="KW-0472">Membrane</keyword>
<evidence type="ECO:0000256" key="3">
    <source>
        <dbReference type="ARBA" id="ARBA00015796"/>
    </source>
</evidence>
<dbReference type="PANTHER" id="PTHR12219:SF8">
    <property type="entry name" value="NADH DEHYDROGENASE [UBIQUINONE] IRON-SULFUR PROTEIN 4, MITOCHONDRIAL"/>
    <property type="match status" value="1"/>
</dbReference>
<evidence type="ECO:0000256" key="2">
    <source>
        <dbReference type="ARBA" id="ARBA00005882"/>
    </source>
</evidence>
<keyword evidence="6" id="KW-0999">Mitochondrion inner membrane</keyword>
<proteinExistence type="inferred from homology"/>
<accession>A0A1I7XH39</accession>
<keyword evidence="11" id="KW-1133">Transmembrane helix</keyword>
<name>A0A1I7XH39_HETBA</name>
<evidence type="ECO:0000256" key="10">
    <source>
        <dbReference type="ARBA" id="ARBA00023136"/>
    </source>
</evidence>
<comment type="subcellular location">
    <subcellularLocation>
        <location evidence="1">Mitochondrion inner membrane</location>
    </subcellularLocation>
</comment>
<dbReference type="InterPro" id="IPR006885">
    <property type="entry name" value="NADH_UbQ_FeS_4_mit-like"/>
</dbReference>
<evidence type="ECO:0000256" key="7">
    <source>
        <dbReference type="ARBA" id="ARBA00022946"/>
    </source>
</evidence>
<protein>
    <recommendedName>
        <fullName evidence="3">NADH dehydrogenase [ubiquinone] iron-sulfur protein 4, mitochondrial</fullName>
    </recommendedName>
</protein>
<evidence type="ECO:0000256" key="8">
    <source>
        <dbReference type="ARBA" id="ARBA00022982"/>
    </source>
</evidence>
<evidence type="ECO:0000256" key="11">
    <source>
        <dbReference type="SAM" id="Phobius"/>
    </source>
</evidence>
<organism evidence="12 13">
    <name type="scientific">Heterorhabditis bacteriophora</name>
    <name type="common">Entomopathogenic nematode worm</name>
    <dbReference type="NCBI Taxonomy" id="37862"/>
    <lineage>
        <taxon>Eukaryota</taxon>
        <taxon>Metazoa</taxon>
        <taxon>Ecdysozoa</taxon>
        <taxon>Nematoda</taxon>
        <taxon>Chromadorea</taxon>
        <taxon>Rhabditida</taxon>
        <taxon>Rhabditina</taxon>
        <taxon>Rhabditomorpha</taxon>
        <taxon>Strongyloidea</taxon>
        <taxon>Heterorhabditidae</taxon>
        <taxon>Heterorhabditis</taxon>
    </lineage>
</organism>